<dbReference type="Proteomes" id="UP001150238">
    <property type="component" value="Unassembled WGS sequence"/>
</dbReference>
<evidence type="ECO:0000256" key="2">
    <source>
        <dbReference type="ARBA" id="ARBA00022989"/>
    </source>
</evidence>
<dbReference type="GO" id="GO:0016020">
    <property type="term" value="C:membrane"/>
    <property type="evidence" value="ECO:0007669"/>
    <property type="project" value="InterPro"/>
</dbReference>
<gene>
    <name evidence="6" type="ORF">C8J55DRAFT_424890</name>
</gene>
<dbReference type="InterPro" id="IPR011527">
    <property type="entry name" value="ABC1_TM_dom"/>
</dbReference>
<name>A0A9W9DUB2_9AGAR</name>
<reference evidence="6" key="1">
    <citation type="submission" date="2022-08" db="EMBL/GenBank/DDBJ databases">
        <authorList>
            <consortium name="DOE Joint Genome Institute"/>
            <person name="Min B."/>
            <person name="Riley R."/>
            <person name="Sierra-Patev S."/>
            <person name="Naranjo-Ortiz M."/>
            <person name="Looney B."/>
            <person name="Konkel Z."/>
            <person name="Slot J.C."/>
            <person name="Sakamoto Y."/>
            <person name="Steenwyk J.L."/>
            <person name="Rokas A."/>
            <person name="Carro J."/>
            <person name="Camarero S."/>
            <person name="Ferreira P."/>
            <person name="Molpeceres G."/>
            <person name="Ruiz-Duenas F.J."/>
            <person name="Serrano A."/>
            <person name="Henrissat B."/>
            <person name="Drula E."/>
            <person name="Hughes K.W."/>
            <person name="Mata J.L."/>
            <person name="Ishikawa N.K."/>
            <person name="Vargas-Isla R."/>
            <person name="Ushijima S."/>
            <person name="Smith C.A."/>
            <person name="Ahrendt S."/>
            <person name="Andreopoulos W."/>
            <person name="He G."/>
            <person name="Labutti K."/>
            <person name="Lipzen A."/>
            <person name="Ng V."/>
            <person name="Sandor L."/>
            <person name="Barry K."/>
            <person name="Martinez A.T."/>
            <person name="Xiao Y."/>
            <person name="Gibbons J.G."/>
            <person name="Terashima K."/>
            <person name="Hibbett D.S."/>
            <person name="Grigoriev I.V."/>
        </authorList>
    </citation>
    <scope>NUCLEOTIDE SEQUENCE</scope>
    <source>
        <strain evidence="6">Sp2 HRB7682 ss15</strain>
    </source>
</reference>
<feature type="domain" description="ABC transmembrane type-1" evidence="5">
    <location>
        <begin position="2"/>
        <end position="71"/>
    </location>
</feature>
<feature type="non-terminal residue" evidence="6">
    <location>
        <position position="1"/>
    </location>
</feature>
<evidence type="ECO:0000259" key="5">
    <source>
        <dbReference type="Pfam" id="PF00664"/>
    </source>
</evidence>
<keyword evidence="1 4" id="KW-0812">Transmembrane</keyword>
<dbReference type="SUPFAM" id="SSF90123">
    <property type="entry name" value="ABC transporter transmembrane region"/>
    <property type="match status" value="1"/>
</dbReference>
<evidence type="ECO:0000256" key="1">
    <source>
        <dbReference type="ARBA" id="ARBA00022692"/>
    </source>
</evidence>
<keyword evidence="2 4" id="KW-1133">Transmembrane helix</keyword>
<reference evidence="6" key="2">
    <citation type="journal article" date="2023" name="Proc. Natl. Acad. Sci. U.S.A.">
        <title>A global phylogenomic analysis of the shiitake genus Lentinula.</title>
        <authorList>
            <person name="Sierra-Patev S."/>
            <person name="Min B."/>
            <person name="Naranjo-Ortiz M."/>
            <person name="Looney B."/>
            <person name="Konkel Z."/>
            <person name="Slot J.C."/>
            <person name="Sakamoto Y."/>
            <person name="Steenwyk J.L."/>
            <person name="Rokas A."/>
            <person name="Carro J."/>
            <person name="Camarero S."/>
            <person name="Ferreira P."/>
            <person name="Molpeceres G."/>
            <person name="Ruiz-Duenas F.J."/>
            <person name="Serrano A."/>
            <person name="Henrissat B."/>
            <person name="Drula E."/>
            <person name="Hughes K.W."/>
            <person name="Mata J.L."/>
            <person name="Ishikawa N.K."/>
            <person name="Vargas-Isla R."/>
            <person name="Ushijima S."/>
            <person name="Smith C.A."/>
            <person name="Donoghue J."/>
            <person name="Ahrendt S."/>
            <person name="Andreopoulos W."/>
            <person name="He G."/>
            <person name="LaButti K."/>
            <person name="Lipzen A."/>
            <person name="Ng V."/>
            <person name="Riley R."/>
            <person name="Sandor L."/>
            <person name="Barry K."/>
            <person name="Martinez A.T."/>
            <person name="Xiao Y."/>
            <person name="Gibbons J.G."/>
            <person name="Terashima K."/>
            <person name="Grigoriev I.V."/>
            <person name="Hibbett D."/>
        </authorList>
    </citation>
    <scope>NUCLEOTIDE SEQUENCE</scope>
    <source>
        <strain evidence="6">Sp2 HRB7682 ss15</strain>
    </source>
</reference>
<sequence>LMNELLANIKSIKLYGWEFAFVRKILQVRNEQKLVMLKKLSIVTSLNQIWGGIPLLVAFSSFAVAATVSSKPRMLSSLQ</sequence>
<organism evidence="6 7">
    <name type="scientific">Lentinula lateritia</name>
    <dbReference type="NCBI Taxonomy" id="40482"/>
    <lineage>
        <taxon>Eukaryota</taxon>
        <taxon>Fungi</taxon>
        <taxon>Dikarya</taxon>
        <taxon>Basidiomycota</taxon>
        <taxon>Agaricomycotina</taxon>
        <taxon>Agaricomycetes</taxon>
        <taxon>Agaricomycetidae</taxon>
        <taxon>Agaricales</taxon>
        <taxon>Marasmiineae</taxon>
        <taxon>Omphalotaceae</taxon>
        <taxon>Lentinula</taxon>
    </lineage>
</organism>
<evidence type="ECO:0000256" key="3">
    <source>
        <dbReference type="ARBA" id="ARBA00023136"/>
    </source>
</evidence>
<dbReference type="EMBL" id="JANVFS010000010">
    <property type="protein sequence ID" value="KAJ4486606.1"/>
    <property type="molecule type" value="Genomic_DNA"/>
</dbReference>
<dbReference type="InterPro" id="IPR036640">
    <property type="entry name" value="ABC1_TM_sf"/>
</dbReference>
<comment type="caution">
    <text evidence="6">The sequence shown here is derived from an EMBL/GenBank/DDBJ whole genome shotgun (WGS) entry which is preliminary data.</text>
</comment>
<protein>
    <recommendedName>
        <fullName evidence="5">ABC transmembrane type-1 domain-containing protein</fullName>
    </recommendedName>
</protein>
<dbReference type="GO" id="GO:0005524">
    <property type="term" value="F:ATP binding"/>
    <property type="evidence" value="ECO:0007669"/>
    <property type="project" value="InterPro"/>
</dbReference>
<evidence type="ECO:0000313" key="7">
    <source>
        <dbReference type="Proteomes" id="UP001150238"/>
    </source>
</evidence>
<dbReference type="Gene3D" id="1.20.1560.10">
    <property type="entry name" value="ABC transporter type 1, transmembrane domain"/>
    <property type="match status" value="1"/>
</dbReference>
<evidence type="ECO:0000256" key="4">
    <source>
        <dbReference type="SAM" id="Phobius"/>
    </source>
</evidence>
<dbReference type="AlphaFoldDB" id="A0A9W9DUB2"/>
<accession>A0A9W9DUB2</accession>
<keyword evidence="3 4" id="KW-0472">Membrane</keyword>
<feature type="transmembrane region" description="Helical" evidence="4">
    <location>
        <begin position="49"/>
        <end position="68"/>
    </location>
</feature>
<evidence type="ECO:0000313" key="6">
    <source>
        <dbReference type="EMBL" id="KAJ4486606.1"/>
    </source>
</evidence>
<dbReference type="GO" id="GO:0140359">
    <property type="term" value="F:ABC-type transporter activity"/>
    <property type="evidence" value="ECO:0007669"/>
    <property type="project" value="InterPro"/>
</dbReference>
<proteinExistence type="predicted"/>
<dbReference type="Pfam" id="PF00664">
    <property type="entry name" value="ABC_membrane"/>
    <property type="match status" value="1"/>
</dbReference>